<proteinExistence type="predicted"/>
<dbReference type="SUPFAM" id="SSF55008">
    <property type="entry name" value="HMA, heavy metal-associated domain"/>
    <property type="match status" value="1"/>
</dbReference>
<feature type="domain" description="HMA" evidence="1">
    <location>
        <begin position="5"/>
        <end position="73"/>
    </location>
</feature>
<dbReference type="Pfam" id="PF00403">
    <property type="entry name" value="HMA"/>
    <property type="match status" value="1"/>
</dbReference>
<reference evidence="2" key="2">
    <citation type="submission" date="2020-09" db="EMBL/GenBank/DDBJ databases">
        <authorList>
            <person name="Sun Q."/>
            <person name="Ohkuma M."/>
        </authorList>
    </citation>
    <scope>NUCLEOTIDE SEQUENCE</scope>
    <source>
        <strain evidence="2">JCM 31740</strain>
    </source>
</reference>
<dbReference type="EMBL" id="BMQS01000008">
    <property type="protein sequence ID" value="GGT94478.1"/>
    <property type="molecule type" value="Genomic_DNA"/>
</dbReference>
<comment type="caution">
    <text evidence="2">The sequence shown here is derived from an EMBL/GenBank/DDBJ whole genome shotgun (WGS) entry which is preliminary data.</text>
</comment>
<dbReference type="Proteomes" id="UP000616143">
    <property type="component" value="Unassembled WGS sequence"/>
</dbReference>
<dbReference type="InterPro" id="IPR006121">
    <property type="entry name" value="HMA_dom"/>
</dbReference>
<evidence type="ECO:0000259" key="1">
    <source>
        <dbReference type="PROSITE" id="PS50846"/>
    </source>
</evidence>
<dbReference type="CDD" id="cd00371">
    <property type="entry name" value="HMA"/>
    <property type="match status" value="1"/>
</dbReference>
<dbReference type="InterPro" id="IPR036163">
    <property type="entry name" value="HMA_dom_sf"/>
</dbReference>
<gene>
    <name evidence="2" type="ORF">GCM10007116_10090</name>
</gene>
<evidence type="ECO:0000313" key="2">
    <source>
        <dbReference type="EMBL" id="GGT94478.1"/>
    </source>
</evidence>
<organism evidence="2 3">
    <name type="scientific">Sulfodiicoccus acidiphilus</name>
    <dbReference type="NCBI Taxonomy" id="1670455"/>
    <lineage>
        <taxon>Archaea</taxon>
        <taxon>Thermoproteota</taxon>
        <taxon>Thermoprotei</taxon>
        <taxon>Sulfolobales</taxon>
        <taxon>Sulfolobaceae</taxon>
        <taxon>Sulfodiicoccus</taxon>
    </lineage>
</organism>
<evidence type="ECO:0000313" key="3">
    <source>
        <dbReference type="Proteomes" id="UP000616143"/>
    </source>
</evidence>
<dbReference type="GO" id="GO:0046872">
    <property type="term" value="F:metal ion binding"/>
    <property type="evidence" value="ECO:0007669"/>
    <property type="project" value="InterPro"/>
</dbReference>
<protein>
    <recommendedName>
        <fullName evidence="1">HMA domain-containing protein</fullName>
    </recommendedName>
</protein>
<dbReference type="AlphaFoldDB" id="A0A830H0E6"/>
<accession>A0A830H0E6</accession>
<name>A0A830H0E6_9CREN</name>
<sequence>MLSEFRAELTVTDVTCDRCARRVEEALKSLEGVREVKVELLPSGRALVSLSLTRELGEDLIREALRNASAGTRHNYTILHYTVVG</sequence>
<dbReference type="PROSITE" id="PS50846">
    <property type="entry name" value="HMA_2"/>
    <property type="match status" value="1"/>
</dbReference>
<dbReference type="Gene3D" id="3.30.70.100">
    <property type="match status" value="1"/>
</dbReference>
<reference evidence="2" key="1">
    <citation type="journal article" date="2014" name="Int. J. Syst. Evol. Microbiol.">
        <title>Complete genome sequence of Corynebacterium casei LMG S-19264T (=DSM 44701T), isolated from a smear-ripened cheese.</title>
        <authorList>
            <consortium name="US DOE Joint Genome Institute (JGI-PGF)"/>
            <person name="Walter F."/>
            <person name="Albersmeier A."/>
            <person name="Kalinowski J."/>
            <person name="Ruckert C."/>
        </authorList>
    </citation>
    <scope>NUCLEOTIDE SEQUENCE</scope>
    <source>
        <strain evidence="2">JCM 31740</strain>
    </source>
</reference>